<proteinExistence type="inferred from homology"/>
<comment type="caution">
    <text evidence="7">The sequence shown here is derived from an EMBL/GenBank/DDBJ whole genome shotgun (WGS) entry which is preliminary data.</text>
</comment>
<protein>
    <submittedName>
        <fullName evidence="7">Aldo-keto reductase</fullName>
    </submittedName>
</protein>
<dbReference type="PROSITE" id="PS00062">
    <property type="entry name" value="ALDOKETO_REDUCTASE_2"/>
    <property type="match status" value="1"/>
</dbReference>
<keyword evidence="8" id="KW-1185">Reference proteome</keyword>
<evidence type="ECO:0000256" key="1">
    <source>
        <dbReference type="ARBA" id="ARBA00007905"/>
    </source>
</evidence>
<dbReference type="Pfam" id="PF00248">
    <property type="entry name" value="Aldo_ket_red"/>
    <property type="match status" value="1"/>
</dbReference>
<evidence type="ECO:0000256" key="4">
    <source>
        <dbReference type="PIRSR" id="PIRSR000097-2"/>
    </source>
</evidence>
<evidence type="ECO:0000256" key="2">
    <source>
        <dbReference type="ARBA" id="ARBA00023002"/>
    </source>
</evidence>
<feature type="binding site" evidence="4">
    <location>
        <position position="116"/>
    </location>
    <ligand>
        <name>substrate</name>
    </ligand>
</feature>
<organism evidence="7 8">
    <name type="scientific">Lasiosphaeria ovina</name>
    <dbReference type="NCBI Taxonomy" id="92902"/>
    <lineage>
        <taxon>Eukaryota</taxon>
        <taxon>Fungi</taxon>
        <taxon>Dikarya</taxon>
        <taxon>Ascomycota</taxon>
        <taxon>Pezizomycotina</taxon>
        <taxon>Sordariomycetes</taxon>
        <taxon>Sordariomycetidae</taxon>
        <taxon>Sordariales</taxon>
        <taxon>Lasiosphaeriaceae</taxon>
        <taxon>Lasiosphaeria</taxon>
    </lineage>
</organism>
<feature type="site" description="Lowers pKa of active site Tyr" evidence="5">
    <location>
        <position position="79"/>
    </location>
</feature>
<feature type="domain" description="NADP-dependent oxidoreductase" evidence="6">
    <location>
        <begin position="21"/>
        <end position="270"/>
    </location>
</feature>
<dbReference type="EMBL" id="JAULSN010000006">
    <property type="protein sequence ID" value="KAK3369307.1"/>
    <property type="molecule type" value="Genomic_DNA"/>
</dbReference>
<dbReference type="Gene3D" id="3.20.20.100">
    <property type="entry name" value="NADP-dependent oxidoreductase domain"/>
    <property type="match status" value="1"/>
</dbReference>
<dbReference type="InterPro" id="IPR018170">
    <property type="entry name" value="Aldo/ket_reductase_CS"/>
</dbReference>
<dbReference type="PANTHER" id="PTHR43827:SF13">
    <property type="entry name" value="ALDO_KETO REDUCTASE FAMILY PROTEIN"/>
    <property type="match status" value="1"/>
</dbReference>
<reference evidence="7" key="1">
    <citation type="journal article" date="2023" name="Mol. Phylogenet. Evol.">
        <title>Genome-scale phylogeny and comparative genomics of the fungal order Sordariales.</title>
        <authorList>
            <person name="Hensen N."/>
            <person name="Bonometti L."/>
            <person name="Westerberg I."/>
            <person name="Brannstrom I.O."/>
            <person name="Guillou S."/>
            <person name="Cros-Aarteil S."/>
            <person name="Calhoun S."/>
            <person name="Haridas S."/>
            <person name="Kuo A."/>
            <person name="Mondo S."/>
            <person name="Pangilinan J."/>
            <person name="Riley R."/>
            <person name="LaButti K."/>
            <person name="Andreopoulos B."/>
            <person name="Lipzen A."/>
            <person name="Chen C."/>
            <person name="Yan M."/>
            <person name="Daum C."/>
            <person name="Ng V."/>
            <person name="Clum A."/>
            <person name="Steindorff A."/>
            <person name="Ohm R.A."/>
            <person name="Martin F."/>
            <person name="Silar P."/>
            <person name="Natvig D.O."/>
            <person name="Lalanne C."/>
            <person name="Gautier V."/>
            <person name="Ament-Velasquez S.L."/>
            <person name="Kruys A."/>
            <person name="Hutchinson M.I."/>
            <person name="Powell A.J."/>
            <person name="Barry K."/>
            <person name="Miller A.N."/>
            <person name="Grigoriev I.V."/>
            <person name="Debuchy R."/>
            <person name="Gladieux P."/>
            <person name="Hiltunen Thoren M."/>
            <person name="Johannesson H."/>
        </authorList>
    </citation>
    <scope>NUCLEOTIDE SEQUENCE</scope>
    <source>
        <strain evidence="7">CBS 958.72</strain>
    </source>
</reference>
<accession>A0AAE0K491</accession>
<name>A0AAE0K491_9PEZI</name>
<keyword evidence="2" id="KW-0560">Oxidoreductase</keyword>
<dbReference type="InterPro" id="IPR036812">
    <property type="entry name" value="NAD(P)_OxRdtase_dom_sf"/>
</dbReference>
<comment type="similarity">
    <text evidence="1">Belongs to the aldo/keto reductase family.</text>
</comment>
<dbReference type="FunFam" id="3.20.20.100:FF:000015">
    <property type="entry name" value="Oxidoreductase, aldo/keto reductase family"/>
    <property type="match status" value="1"/>
</dbReference>
<dbReference type="GO" id="GO:0016491">
    <property type="term" value="F:oxidoreductase activity"/>
    <property type="evidence" value="ECO:0007669"/>
    <property type="project" value="UniProtKB-KW"/>
</dbReference>
<dbReference type="PANTHER" id="PTHR43827">
    <property type="entry name" value="2,5-DIKETO-D-GLUCONIC ACID REDUCTASE"/>
    <property type="match status" value="1"/>
</dbReference>
<dbReference type="CDD" id="cd19071">
    <property type="entry name" value="AKR_AKR1-5-like"/>
    <property type="match status" value="1"/>
</dbReference>
<reference evidence="7" key="2">
    <citation type="submission" date="2023-06" db="EMBL/GenBank/DDBJ databases">
        <authorList>
            <consortium name="Lawrence Berkeley National Laboratory"/>
            <person name="Haridas S."/>
            <person name="Hensen N."/>
            <person name="Bonometti L."/>
            <person name="Westerberg I."/>
            <person name="Brannstrom I.O."/>
            <person name="Guillou S."/>
            <person name="Cros-Aarteil S."/>
            <person name="Calhoun S."/>
            <person name="Kuo A."/>
            <person name="Mondo S."/>
            <person name="Pangilinan J."/>
            <person name="Riley R."/>
            <person name="Labutti K."/>
            <person name="Andreopoulos B."/>
            <person name="Lipzen A."/>
            <person name="Chen C."/>
            <person name="Yanf M."/>
            <person name="Daum C."/>
            <person name="Ng V."/>
            <person name="Clum A."/>
            <person name="Steindorff A."/>
            <person name="Ohm R."/>
            <person name="Martin F."/>
            <person name="Silar P."/>
            <person name="Natvig D."/>
            <person name="Lalanne C."/>
            <person name="Gautier V."/>
            <person name="Ament-Velasquez S.L."/>
            <person name="Kruys A."/>
            <person name="Hutchinson M.I."/>
            <person name="Powell A.J."/>
            <person name="Barry K."/>
            <person name="Miller A.N."/>
            <person name="Grigoriev I.V."/>
            <person name="Debuchy R."/>
            <person name="Gladieux P."/>
            <person name="Thoren M.H."/>
            <person name="Johannesson H."/>
        </authorList>
    </citation>
    <scope>NUCLEOTIDE SEQUENCE</scope>
    <source>
        <strain evidence="7">CBS 958.72</strain>
    </source>
</reference>
<evidence type="ECO:0000313" key="7">
    <source>
        <dbReference type="EMBL" id="KAK3369307.1"/>
    </source>
</evidence>
<evidence type="ECO:0000256" key="3">
    <source>
        <dbReference type="PIRSR" id="PIRSR000097-1"/>
    </source>
</evidence>
<dbReference type="InterPro" id="IPR020471">
    <property type="entry name" value="AKR"/>
</dbReference>
<sequence length="274" mass="30250">MSLTISSAATVTGTNVKIPRLGFGVWQIAAANCAAACAHALQSGYRHIDTARLYRNEEQVGTAVRESGLSRADVFVTTKQGVRGDTPELTYQLALESVEKVAGSAPGAYVDLFLVHIPHIRGGADGRKEVWLALERLFREGRARAIGVSNYGVQHIEEMKAYATVWPPHVNQIELHPWCQQRELVAYCEEQGIVVQAYSPLATGTKLGDPTVEQMAGRLSKSLAQVLIRYGLQKGWVVLPKSENPERIRQNTDVFDFELGEDDMRVLDGLDGWY</sequence>
<gene>
    <name evidence="7" type="ORF">B0T24DRAFT_722255</name>
</gene>
<evidence type="ECO:0000259" key="6">
    <source>
        <dbReference type="Pfam" id="PF00248"/>
    </source>
</evidence>
<evidence type="ECO:0000256" key="5">
    <source>
        <dbReference type="PIRSR" id="PIRSR000097-3"/>
    </source>
</evidence>
<evidence type="ECO:0000313" key="8">
    <source>
        <dbReference type="Proteomes" id="UP001287356"/>
    </source>
</evidence>
<dbReference type="SUPFAM" id="SSF51430">
    <property type="entry name" value="NAD(P)-linked oxidoreductase"/>
    <property type="match status" value="1"/>
</dbReference>
<dbReference type="AlphaFoldDB" id="A0AAE0K491"/>
<dbReference type="Proteomes" id="UP001287356">
    <property type="component" value="Unassembled WGS sequence"/>
</dbReference>
<dbReference type="PROSITE" id="PS00798">
    <property type="entry name" value="ALDOKETO_REDUCTASE_1"/>
    <property type="match status" value="1"/>
</dbReference>
<dbReference type="InterPro" id="IPR023210">
    <property type="entry name" value="NADP_OxRdtase_dom"/>
</dbReference>
<dbReference type="PRINTS" id="PR00069">
    <property type="entry name" value="ALDKETRDTASE"/>
</dbReference>
<feature type="active site" description="Proton donor" evidence="3">
    <location>
        <position position="54"/>
    </location>
</feature>
<dbReference type="PIRSF" id="PIRSF000097">
    <property type="entry name" value="AKR"/>
    <property type="match status" value="1"/>
</dbReference>